<sequence length="256" mass="27590">MDFSNKVVLITGASGGIGASCALRFAALNANLSLVGRNVENLNNVAGKCEELKGNRPLTIKADISIDDDVQRIIVETIDRYGKLDVLVNNAGFLIMSDITGDIKNFDKMIATNIRGTYLLTQKAVPHLLETKGNIVNVSSVVSMMPILRMMAYSMTKAAMDIFTKCTALELGPKGVRVNMVNPGPVNTNLFKANSLSHEQNELELEKITEVIPLKKIVESDDVAKLITFLASENANCITGASHIIDCGLILGNPNA</sequence>
<dbReference type="SUPFAM" id="SSF51735">
    <property type="entry name" value="NAD(P)-binding Rossmann-fold domains"/>
    <property type="match status" value="1"/>
</dbReference>
<dbReference type="Gene3D" id="3.40.50.720">
    <property type="entry name" value="NAD(P)-binding Rossmann-like Domain"/>
    <property type="match status" value="1"/>
</dbReference>
<name>A0A821U209_9NEOP</name>
<gene>
    <name evidence="2" type="ORF">PMACD_LOCUS9475</name>
</gene>
<evidence type="ECO:0000313" key="2">
    <source>
        <dbReference type="EMBL" id="CAF4879393.1"/>
    </source>
</evidence>
<dbReference type="PRINTS" id="PR00080">
    <property type="entry name" value="SDRFAMILY"/>
</dbReference>
<protein>
    <submittedName>
        <fullName evidence="2">Uncharacterized protein</fullName>
    </submittedName>
</protein>
<keyword evidence="3" id="KW-1185">Reference proteome</keyword>
<dbReference type="OrthoDB" id="47007at2759"/>
<dbReference type="PROSITE" id="PS00061">
    <property type="entry name" value="ADH_SHORT"/>
    <property type="match status" value="1"/>
</dbReference>
<dbReference type="InterPro" id="IPR002347">
    <property type="entry name" value="SDR_fam"/>
</dbReference>
<evidence type="ECO:0000256" key="1">
    <source>
        <dbReference type="ARBA" id="ARBA00023002"/>
    </source>
</evidence>
<organism evidence="2 3">
    <name type="scientific">Pieris macdunnoughi</name>
    <dbReference type="NCBI Taxonomy" id="345717"/>
    <lineage>
        <taxon>Eukaryota</taxon>
        <taxon>Metazoa</taxon>
        <taxon>Ecdysozoa</taxon>
        <taxon>Arthropoda</taxon>
        <taxon>Hexapoda</taxon>
        <taxon>Insecta</taxon>
        <taxon>Pterygota</taxon>
        <taxon>Neoptera</taxon>
        <taxon>Endopterygota</taxon>
        <taxon>Lepidoptera</taxon>
        <taxon>Glossata</taxon>
        <taxon>Ditrysia</taxon>
        <taxon>Papilionoidea</taxon>
        <taxon>Pieridae</taxon>
        <taxon>Pierinae</taxon>
        <taxon>Pieris</taxon>
    </lineage>
</organism>
<dbReference type="PROSITE" id="PS51257">
    <property type="entry name" value="PROKAR_LIPOPROTEIN"/>
    <property type="match status" value="1"/>
</dbReference>
<dbReference type="Proteomes" id="UP000663880">
    <property type="component" value="Unassembled WGS sequence"/>
</dbReference>
<dbReference type="AlphaFoldDB" id="A0A821U209"/>
<dbReference type="PANTHER" id="PTHR43975:SF2">
    <property type="entry name" value="EG:BACR7A4.14 PROTEIN-RELATED"/>
    <property type="match status" value="1"/>
</dbReference>
<keyword evidence="1" id="KW-0560">Oxidoreductase</keyword>
<dbReference type="PRINTS" id="PR00081">
    <property type="entry name" value="GDHRDH"/>
</dbReference>
<comment type="caution">
    <text evidence="2">The sequence shown here is derived from an EMBL/GenBank/DDBJ whole genome shotgun (WGS) entry which is preliminary data.</text>
</comment>
<evidence type="ECO:0000313" key="3">
    <source>
        <dbReference type="Proteomes" id="UP000663880"/>
    </source>
</evidence>
<reference evidence="2" key="1">
    <citation type="submission" date="2021-02" db="EMBL/GenBank/DDBJ databases">
        <authorList>
            <person name="Steward A R."/>
        </authorList>
    </citation>
    <scope>NUCLEOTIDE SEQUENCE</scope>
</reference>
<dbReference type="InterPro" id="IPR036291">
    <property type="entry name" value="NAD(P)-bd_dom_sf"/>
</dbReference>
<dbReference type="GO" id="GO:0016491">
    <property type="term" value="F:oxidoreductase activity"/>
    <property type="evidence" value="ECO:0007669"/>
    <property type="project" value="UniProtKB-KW"/>
</dbReference>
<dbReference type="EMBL" id="CAJOBZ010000026">
    <property type="protein sequence ID" value="CAF4879393.1"/>
    <property type="molecule type" value="Genomic_DNA"/>
</dbReference>
<dbReference type="InterPro" id="IPR020904">
    <property type="entry name" value="Sc_DH/Rdtase_CS"/>
</dbReference>
<dbReference type="Pfam" id="PF13561">
    <property type="entry name" value="adh_short_C2"/>
    <property type="match status" value="1"/>
</dbReference>
<dbReference type="FunFam" id="3.40.50.720:FF:000084">
    <property type="entry name" value="Short-chain dehydrogenase reductase"/>
    <property type="match status" value="1"/>
</dbReference>
<dbReference type="PANTHER" id="PTHR43975">
    <property type="entry name" value="ZGC:101858"/>
    <property type="match status" value="1"/>
</dbReference>
<accession>A0A821U209</accession>
<proteinExistence type="predicted"/>